<name>A0A139W8D7_TRICA</name>
<reference evidence="1 2" key="2">
    <citation type="journal article" date="2010" name="Nucleic Acids Res.">
        <title>BeetleBase in 2010: revisions to provide comprehensive genomic information for Tribolium castaneum.</title>
        <authorList>
            <person name="Kim H.S."/>
            <person name="Murphy T."/>
            <person name="Xia J."/>
            <person name="Caragea D."/>
            <person name="Park Y."/>
            <person name="Beeman R.W."/>
            <person name="Lorenzen M.D."/>
            <person name="Butcher S."/>
            <person name="Manak J.R."/>
            <person name="Brown S.J."/>
        </authorList>
    </citation>
    <scope>NUCLEOTIDE SEQUENCE [LARGE SCALE GENOMIC DNA]</scope>
    <source>
        <strain evidence="1 2">Georgia GA2</strain>
    </source>
</reference>
<dbReference type="InParanoid" id="A0A139W8D7"/>
<evidence type="ECO:0000313" key="1">
    <source>
        <dbReference type="EMBL" id="KXZ75532.1"/>
    </source>
</evidence>
<accession>A0A139W8D7</accession>
<proteinExistence type="predicted"/>
<protein>
    <submittedName>
        <fullName evidence="1">Uncharacterized protein</fullName>
    </submittedName>
</protein>
<dbReference type="Proteomes" id="UP000007266">
    <property type="component" value="Unassembled WGS sequence"/>
</dbReference>
<sequence length="63" mass="7033">MGSQGNCGENPEGSRERRADWLGLVTSRPRFETQDGLGAFWVIGGEAERDVSCLFYKNNVHKC</sequence>
<dbReference type="AlphaFoldDB" id="A0A139W8D7"/>
<gene>
    <name evidence="1" type="primary">AUGUSTUS-3.0.2_31320</name>
    <name evidence="1" type="ORF">TcasGA2_TC031320</name>
</gene>
<keyword evidence="2" id="KW-1185">Reference proteome</keyword>
<reference evidence="1 2" key="1">
    <citation type="journal article" date="2008" name="Nature">
        <title>The genome of the model beetle and pest Tribolium castaneum.</title>
        <authorList>
            <consortium name="Tribolium Genome Sequencing Consortium"/>
            <person name="Richards S."/>
            <person name="Gibbs R.A."/>
            <person name="Weinstock G.M."/>
            <person name="Brown S.J."/>
            <person name="Denell R."/>
            <person name="Beeman R.W."/>
            <person name="Gibbs R."/>
            <person name="Beeman R.W."/>
            <person name="Brown S.J."/>
            <person name="Bucher G."/>
            <person name="Friedrich M."/>
            <person name="Grimmelikhuijzen C.J."/>
            <person name="Klingler M."/>
            <person name="Lorenzen M."/>
            <person name="Richards S."/>
            <person name="Roth S."/>
            <person name="Schroder R."/>
            <person name="Tautz D."/>
            <person name="Zdobnov E.M."/>
            <person name="Muzny D."/>
            <person name="Gibbs R.A."/>
            <person name="Weinstock G.M."/>
            <person name="Attaway T."/>
            <person name="Bell S."/>
            <person name="Buhay C.J."/>
            <person name="Chandrabose M.N."/>
            <person name="Chavez D."/>
            <person name="Clerk-Blankenburg K.P."/>
            <person name="Cree A."/>
            <person name="Dao M."/>
            <person name="Davis C."/>
            <person name="Chacko J."/>
            <person name="Dinh H."/>
            <person name="Dugan-Rocha S."/>
            <person name="Fowler G."/>
            <person name="Garner T.T."/>
            <person name="Garnes J."/>
            <person name="Gnirke A."/>
            <person name="Hawes A."/>
            <person name="Hernandez J."/>
            <person name="Hines S."/>
            <person name="Holder M."/>
            <person name="Hume J."/>
            <person name="Jhangiani S.N."/>
            <person name="Joshi V."/>
            <person name="Khan Z.M."/>
            <person name="Jackson L."/>
            <person name="Kovar C."/>
            <person name="Kowis A."/>
            <person name="Lee S."/>
            <person name="Lewis L.R."/>
            <person name="Margolis J."/>
            <person name="Morgan M."/>
            <person name="Nazareth L.V."/>
            <person name="Nguyen N."/>
            <person name="Okwuonu G."/>
            <person name="Parker D."/>
            <person name="Richards S."/>
            <person name="Ruiz S.J."/>
            <person name="Santibanez J."/>
            <person name="Savard J."/>
            <person name="Scherer S.E."/>
            <person name="Schneider B."/>
            <person name="Sodergren E."/>
            <person name="Tautz D."/>
            <person name="Vattahil S."/>
            <person name="Villasana D."/>
            <person name="White C.S."/>
            <person name="Wright R."/>
            <person name="Park Y."/>
            <person name="Beeman R.W."/>
            <person name="Lord J."/>
            <person name="Oppert B."/>
            <person name="Lorenzen M."/>
            <person name="Brown S."/>
            <person name="Wang L."/>
            <person name="Savard J."/>
            <person name="Tautz D."/>
            <person name="Richards S."/>
            <person name="Weinstock G."/>
            <person name="Gibbs R.A."/>
            <person name="Liu Y."/>
            <person name="Worley K."/>
            <person name="Weinstock G."/>
            <person name="Elsik C.G."/>
            <person name="Reese J.T."/>
            <person name="Elhaik E."/>
            <person name="Landan G."/>
            <person name="Graur D."/>
            <person name="Arensburger P."/>
            <person name="Atkinson P."/>
            <person name="Beeman R.W."/>
            <person name="Beidler J."/>
            <person name="Brown S.J."/>
            <person name="Demuth J.P."/>
            <person name="Drury D.W."/>
            <person name="Du Y.Z."/>
            <person name="Fujiwara H."/>
            <person name="Lorenzen M."/>
            <person name="Maselli V."/>
            <person name="Osanai M."/>
            <person name="Park Y."/>
            <person name="Robertson H.M."/>
            <person name="Tu Z."/>
            <person name="Wang J.J."/>
            <person name="Wang S."/>
            <person name="Richards S."/>
            <person name="Song H."/>
            <person name="Zhang L."/>
            <person name="Sodergren E."/>
            <person name="Werner D."/>
            <person name="Stanke M."/>
            <person name="Morgenstern B."/>
            <person name="Solovyev V."/>
            <person name="Kosarev P."/>
            <person name="Brown G."/>
            <person name="Chen H.C."/>
            <person name="Ermolaeva O."/>
            <person name="Hlavina W."/>
            <person name="Kapustin Y."/>
            <person name="Kiryutin B."/>
            <person name="Kitts P."/>
            <person name="Maglott D."/>
            <person name="Pruitt K."/>
            <person name="Sapojnikov V."/>
            <person name="Souvorov A."/>
            <person name="Mackey A.J."/>
            <person name="Waterhouse R.M."/>
            <person name="Wyder S."/>
            <person name="Zdobnov E.M."/>
            <person name="Zdobnov E.M."/>
            <person name="Wyder S."/>
            <person name="Kriventseva E.V."/>
            <person name="Kadowaki T."/>
            <person name="Bork P."/>
            <person name="Aranda M."/>
            <person name="Bao R."/>
            <person name="Beermann A."/>
            <person name="Berns N."/>
            <person name="Bolognesi R."/>
            <person name="Bonneton F."/>
            <person name="Bopp D."/>
            <person name="Brown S.J."/>
            <person name="Bucher G."/>
            <person name="Butts T."/>
            <person name="Chaumot A."/>
            <person name="Denell R.E."/>
            <person name="Ferrier D.E."/>
            <person name="Friedrich M."/>
            <person name="Gordon C.M."/>
            <person name="Jindra M."/>
            <person name="Klingler M."/>
            <person name="Lan Q."/>
            <person name="Lattorff H.M."/>
            <person name="Laudet V."/>
            <person name="von Levetsow C."/>
            <person name="Liu Z."/>
            <person name="Lutz R."/>
            <person name="Lynch J.A."/>
            <person name="da Fonseca R.N."/>
            <person name="Posnien N."/>
            <person name="Reuter R."/>
            <person name="Roth S."/>
            <person name="Savard J."/>
            <person name="Schinko J.B."/>
            <person name="Schmitt C."/>
            <person name="Schoppmeier M."/>
            <person name="Schroder R."/>
            <person name="Shippy T.D."/>
            <person name="Simonnet F."/>
            <person name="Marques-Souza H."/>
            <person name="Tautz D."/>
            <person name="Tomoyasu Y."/>
            <person name="Trauner J."/>
            <person name="Van der Zee M."/>
            <person name="Vervoort M."/>
            <person name="Wittkopp N."/>
            <person name="Wimmer E.A."/>
            <person name="Yang X."/>
            <person name="Jones A.K."/>
            <person name="Sattelle D.B."/>
            <person name="Ebert P.R."/>
            <person name="Nelson D."/>
            <person name="Scott J.G."/>
            <person name="Beeman R.W."/>
            <person name="Muthukrishnan S."/>
            <person name="Kramer K.J."/>
            <person name="Arakane Y."/>
            <person name="Beeman R.W."/>
            <person name="Zhu Q."/>
            <person name="Hogenkamp D."/>
            <person name="Dixit R."/>
            <person name="Oppert B."/>
            <person name="Jiang H."/>
            <person name="Zou Z."/>
            <person name="Marshall J."/>
            <person name="Elpidina E."/>
            <person name="Vinokurov K."/>
            <person name="Oppert C."/>
            <person name="Zou Z."/>
            <person name="Evans J."/>
            <person name="Lu Z."/>
            <person name="Zhao P."/>
            <person name="Sumathipala N."/>
            <person name="Altincicek B."/>
            <person name="Vilcinskas A."/>
            <person name="Williams M."/>
            <person name="Hultmark D."/>
            <person name="Hetru C."/>
            <person name="Jiang H."/>
            <person name="Grimmelikhuijzen C.J."/>
            <person name="Hauser F."/>
            <person name="Cazzamali G."/>
            <person name="Williamson M."/>
            <person name="Park Y."/>
            <person name="Li B."/>
            <person name="Tanaka Y."/>
            <person name="Predel R."/>
            <person name="Neupert S."/>
            <person name="Schachtner J."/>
            <person name="Verleyen P."/>
            <person name="Raible F."/>
            <person name="Bork P."/>
            <person name="Friedrich M."/>
            <person name="Walden K.K."/>
            <person name="Robertson H.M."/>
            <person name="Angeli S."/>
            <person name="Foret S."/>
            <person name="Bucher G."/>
            <person name="Schuetz S."/>
            <person name="Maleszka R."/>
            <person name="Wimmer E.A."/>
            <person name="Beeman R.W."/>
            <person name="Lorenzen M."/>
            <person name="Tomoyasu Y."/>
            <person name="Miller S.C."/>
            <person name="Grossmann D."/>
            <person name="Bucher G."/>
        </authorList>
    </citation>
    <scope>NUCLEOTIDE SEQUENCE [LARGE SCALE GENOMIC DNA]</scope>
    <source>
        <strain evidence="1 2">Georgia GA2</strain>
    </source>
</reference>
<dbReference type="EMBL" id="KQ973437">
    <property type="protein sequence ID" value="KXZ75532.1"/>
    <property type="molecule type" value="Genomic_DNA"/>
</dbReference>
<organism evidence="1 2">
    <name type="scientific">Tribolium castaneum</name>
    <name type="common">Red flour beetle</name>
    <dbReference type="NCBI Taxonomy" id="7070"/>
    <lineage>
        <taxon>Eukaryota</taxon>
        <taxon>Metazoa</taxon>
        <taxon>Ecdysozoa</taxon>
        <taxon>Arthropoda</taxon>
        <taxon>Hexapoda</taxon>
        <taxon>Insecta</taxon>
        <taxon>Pterygota</taxon>
        <taxon>Neoptera</taxon>
        <taxon>Endopterygota</taxon>
        <taxon>Coleoptera</taxon>
        <taxon>Polyphaga</taxon>
        <taxon>Cucujiformia</taxon>
        <taxon>Tenebrionidae</taxon>
        <taxon>Tenebrionidae incertae sedis</taxon>
        <taxon>Tribolium</taxon>
    </lineage>
</organism>
<evidence type="ECO:0000313" key="2">
    <source>
        <dbReference type="Proteomes" id="UP000007266"/>
    </source>
</evidence>